<keyword evidence="2" id="KW-1185">Reference proteome</keyword>
<dbReference type="EMBL" id="CP093442">
    <property type="protein sequence ID" value="UOF00001.1"/>
    <property type="molecule type" value="Genomic_DNA"/>
</dbReference>
<sequence length="387" mass="44395">MKTAQLTNTFFVPNKDYINLVSYTTWIQKLQCGLDQFEFIFRQKNYYLSDADLEFFFSLGNNLSLLLFHHGKKDLSRALCLGILRSFSARHCTDGRASALALQSYVNLVRQGRHEKQLVASEIEATIGAVINGYKELPLFDSVYDLSKLTDQEAYKTFLRSLRVDLLKTLLNESTYKVNSEVWNWVAKKEDALLSEFYIIQDQKKGCYESALEKSLLMSQKSQGLVLHAAMLRMATILKADGFDEEAESIVTKLLSYYVHTAEITAQNFEFALLLNQYVLDSTSLDLVYELTNKNFKFAETEKNEVGMLTTLQIFNAANFGDLDSKTLLLQLRNRTGYQNFRDAKAPNSINTFQLESMMEHFLELIPALLQKLQPQFQETESSMLTF</sequence>
<protein>
    <submittedName>
        <fullName evidence="1">Uncharacterized protein</fullName>
    </submittedName>
</protein>
<dbReference type="Proteomes" id="UP000830116">
    <property type="component" value="Chromosome"/>
</dbReference>
<gene>
    <name evidence="1" type="ORF">MNR06_09840</name>
</gene>
<organism evidence="1 2">
    <name type="scientific">Bdellovibrio reynosensis</name>
    <dbReference type="NCBI Taxonomy" id="2835041"/>
    <lineage>
        <taxon>Bacteria</taxon>
        <taxon>Pseudomonadati</taxon>
        <taxon>Bdellovibrionota</taxon>
        <taxon>Bdellovibrionia</taxon>
        <taxon>Bdellovibrionales</taxon>
        <taxon>Pseudobdellovibrionaceae</taxon>
        <taxon>Bdellovibrio</taxon>
    </lineage>
</organism>
<evidence type="ECO:0000313" key="2">
    <source>
        <dbReference type="Proteomes" id="UP000830116"/>
    </source>
</evidence>
<dbReference type="RefSeq" id="WP_243535544.1">
    <property type="nucleotide sequence ID" value="NZ_CP093442.1"/>
</dbReference>
<name>A0ABY4C8I5_9BACT</name>
<evidence type="ECO:0000313" key="1">
    <source>
        <dbReference type="EMBL" id="UOF00001.1"/>
    </source>
</evidence>
<proteinExistence type="predicted"/>
<accession>A0ABY4C8I5</accession>
<reference evidence="1" key="1">
    <citation type="submission" date="2022-03" db="EMBL/GenBank/DDBJ databases">
        <title>Genome Identification and Characterization of new species Bdellovibrio reynosense LBG001 sp. nov. from a Mexico soil sample.</title>
        <authorList>
            <person name="Camilli A."/>
            <person name="Ajao Y."/>
            <person name="Guo X."/>
        </authorList>
    </citation>
    <scope>NUCLEOTIDE SEQUENCE</scope>
    <source>
        <strain evidence="1">LBG001</strain>
    </source>
</reference>